<dbReference type="Proteomes" id="UP001595976">
    <property type="component" value="Unassembled WGS sequence"/>
</dbReference>
<comment type="caution">
    <text evidence="9">The sequence shown here is derived from an EMBL/GenBank/DDBJ whole genome shotgun (WGS) entry which is preliminary data.</text>
</comment>
<evidence type="ECO:0000256" key="2">
    <source>
        <dbReference type="ARBA" id="ARBA00022448"/>
    </source>
</evidence>
<dbReference type="PANTHER" id="PTHR30151:SF20">
    <property type="entry name" value="ABC TRANSPORTER PERMEASE PROTEIN HI_0355-RELATED"/>
    <property type="match status" value="1"/>
</dbReference>
<evidence type="ECO:0000256" key="3">
    <source>
        <dbReference type="ARBA" id="ARBA00022475"/>
    </source>
</evidence>
<evidence type="ECO:0000313" key="10">
    <source>
        <dbReference type="Proteomes" id="UP001595976"/>
    </source>
</evidence>
<dbReference type="PROSITE" id="PS50928">
    <property type="entry name" value="ABC_TM1"/>
    <property type="match status" value="1"/>
</dbReference>
<keyword evidence="5 7" id="KW-1133">Transmembrane helix</keyword>
<feature type="transmembrane region" description="Helical" evidence="7">
    <location>
        <begin position="73"/>
        <end position="92"/>
    </location>
</feature>
<keyword evidence="4 7" id="KW-0812">Transmembrane</keyword>
<organism evidence="9 10">
    <name type="scientific">Bosea minatitlanensis</name>
    <dbReference type="NCBI Taxonomy" id="128782"/>
    <lineage>
        <taxon>Bacteria</taxon>
        <taxon>Pseudomonadati</taxon>
        <taxon>Pseudomonadota</taxon>
        <taxon>Alphaproteobacteria</taxon>
        <taxon>Hyphomicrobiales</taxon>
        <taxon>Boseaceae</taxon>
        <taxon>Bosea</taxon>
    </lineage>
</organism>
<comment type="subcellular location">
    <subcellularLocation>
        <location evidence="1 7">Cell membrane</location>
        <topology evidence="1 7">Multi-pass membrane protein</topology>
    </subcellularLocation>
</comment>
<dbReference type="EMBL" id="JBHSLI010000009">
    <property type="protein sequence ID" value="MFC5295263.1"/>
    <property type="molecule type" value="Genomic_DNA"/>
</dbReference>
<dbReference type="InterPro" id="IPR035906">
    <property type="entry name" value="MetI-like_sf"/>
</dbReference>
<evidence type="ECO:0000259" key="8">
    <source>
        <dbReference type="PROSITE" id="PS50928"/>
    </source>
</evidence>
<evidence type="ECO:0000256" key="5">
    <source>
        <dbReference type="ARBA" id="ARBA00022989"/>
    </source>
</evidence>
<evidence type="ECO:0000256" key="1">
    <source>
        <dbReference type="ARBA" id="ARBA00004651"/>
    </source>
</evidence>
<keyword evidence="3" id="KW-1003">Cell membrane</keyword>
<dbReference type="RefSeq" id="WP_158446190.1">
    <property type="nucleotide sequence ID" value="NZ_JAOAOS010000010.1"/>
</dbReference>
<evidence type="ECO:0000313" key="9">
    <source>
        <dbReference type="EMBL" id="MFC5295263.1"/>
    </source>
</evidence>
<feature type="transmembrane region" description="Helical" evidence="7">
    <location>
        <begin position="227"/>
        <end position="254"/>
    </location>
</feature>
<feature type="transmembrane region" description="Helical" evidence="7">
    <location>
        <begin position="132"/>
        <end position="159"/>
    </location>
</feature>
<dbReference type="SUPFAM" id="SSF161098">
    <property type="entry name" value="MetI-like"/>
    <property type="match status" value="1"/>
</dbReference>
<protein>
    <submittedName>
        <fullName evidence="9">ABC transporter permease</fullName>
    </submittedName>
</protein>
<evidence type="ECO:0000256" key="6">
    <source>
        <dbReference type="ARBA" id="ARBA00023136"/>
    </source>
</evidence>
<keyword evidence="10" id="KW-1185">Reference proteome</keyword>
<dbReference type="PANTHER" id="PTHR30151">
    <property type="entry name" value="ALKANE SULFONATE ABC TRANSPORTER-RELATED, MEMBRANE SUBUNIT"/>
    <property type="match status" value="1"/>
</dbReference>
<dbReference type="Pfam" id="PF00528">
    <property type="entry name" value="BPD_transp_1"/>
    <property type="match status" value="1"/>
</dbReference>
<evidence type="ECO:0000256" key="4">
    <source>
        <dbReference type="ARBA" id="ARBA00022692"/>
    </source>
</evidence>
<keyword evidence="6 7" id="KW-0472">Membrane</keyword>
<feature type="transmembrane region" description="Helical" evidence="7">
    <location>
        <begin position="104"/>
        <end position="126"/>
    </location>
</feature>
<gene>
    <name evidence="9" type="ORF">ACFPK2_19900</name>
</gene>
<proteinExistence type="inferred from homology"/>
<evidence type="ECO:0000256" key="7">
    <source>
        <dbReference type="RuleBase" id="RU363032"/>
    </source>
</evidence>
<dbReference type="InterPro" id="IPR000515">
    <property type="entry name" value="MetI-like"/>
</dbReference>
<name>A0ABW0F8K6_9HYPH</name>
<accession>A0ABW0F8K6</accession>
<feature type="transmembrane region" description="Helical" evidence="7">
    <location>
        <begin position="180"/>
        <end position="207"/>
    </location>
</feature>
<comment type="similarity">
    <text evidence="7">Belongs to the binding-protein-dependent transport system permease family.</text>
</comment>
<sequence>MSNTRLPGWLSASREFLIPLLALLVLMAVWEASARLFAIPEYLLPSPSRIVEDMAAMGGQQLGEHMVATLRTVLFGFFLSIAVSFPLAVLISSSRLAADAIYPLLVLTQSVPKVAIAPILVVMLGPNEMPRVIVTFLVAFFPLVIAMTTGLLAVPSELIELARSCRASKLQELFRVRLPFSIPFIFSGLKSAIALSVVGAVVGEFVAAERGLGYLITSATAFFKVPVAFGAMLVLALLGIVLFQLIVVAERVFFPWAAAEERR</sequence>
<dbReference type="Gene3D" id="1.10.3720.10">
    <property type="entry name" value="MetI-like"/>
    <property type="match status" value="1"/>
</dbReference>
<keyword evidence="2 7" id="KW-0813">Transport</keyword>
<feature type="domain" description="ABC transmembrane type-1" evidence="8">
    <location>
        <begin position="66"/>
        <end position="246"/>
    </location>
</feature>
<dbReference type="CDD" id="cd06261">
    <property type="entry name" value="TM_PBP2"/>
    <property type="match status" value="1"/>
</dbReference>
<reference evidence="10" key="1">
    <citation type="journal article" date="2019" name="Int. J. Syst. Evol. Microbiol.">
        <title>The Global Catalogue of Microorganisms (GCM) 10K type strain sequencing project: providing services to taxonomists for standard genome sequencing and annotation.</title>
        <authorList>
            <consortium name="The Broad Institute Genomics Platform"/>
            <consortium name="The Broad Institute Genome Sequencing Center for Infectious Disease"/>
            <person name="Wu L."/>
            <person name="Ma J."/>
        </authorList>
    </citation>
    <scope>NUCLEOTIDE SEQUENCE [LARGE SCALE GENOMIC DNA]</scope>
    <source>
        <strain evidence="10">CGMCC 1.15643</strain>
    </source>
</reference>